<sequence>MPQKLGGRLSKALFGLWTLGTDSGARAAAHRSWSCSGSQYRSSNVRHRSPDYCWRSAKRRRFPRSRARDSSRSDRSISRHSGQHRTKRGCWSARSWSPNSGHFASGSGTEQESLTAEFYNQASCGIDSCGCVFVLKVGRHLPEHPAGSYLSMSPGCQDNSLLKRDEQNHELHTPLNRNFSGYNQKKLQEENTKLKHELEDLRSQYEQLIEEGKSECFDERLVSLLKAQVMQLERQVVLLTEGLSSRAVLMLELKNSLESLTEKLSQLHIHFMLNLHCTNYGEGLCNNIKCLTQVEATGMDNLALSWMISGRNLEKQPMTLIDLCYGKTENLNLRYLSALEGKLSKLLKHLLAMRQTLSFILAPGQESCEKAHQILPTVVYARLLNHVTRCHQSLEECCSDLLVLTLIVPSAPWVKLEHSLSQEFTVENVLAILPAFPKGAPQQRAKRAAEALVKACNYSRLMAMQQIHALQAELNFHRSIYNLQVKYTEAVFEGIKQAYHTFQENVVSILCSPLQDVLSSSINLKAEASEVALRDFLTAFKNNAEQIQDAVDTLTPSKNQQHEGDEALSRFGKEFFLSLEHSLKDCGEQRDKAASEMETLQTELALAFGNLQRLRKERKEKKAESIPHFTKSEGGESAGGGAASGLDKISKDNPVPDSTPLPPPHSESLLPKHVSARAKASSNSSAKLQQQSSKGLALHQKGKSSHRSQSMKTTARPPWQD</sequence>
<dbReference type="STRING" id="55544.A0A4D9EZZ5"/>
<feature type="compositionally biased region" description="Basic and acidic residues" evidence="2">
    <location>
        <begin position="620"/>
        <end position="634"/>
    </location>
</feature>
<gene>
    <name evidence="3" type="ORF">DR999_PMT03864</name>
</gene>
<reference evidence="3 4" key="2">
    <citation type="submission" date="2019-04" db="EMBL/GenBank/DDBJ databases">
        <title>The genome sequence of big-headed turtle.</title>
        <authorList>
            <person name="Gong S."/>
        </authorList>
    </citation>
    <scope>NUCLEOTIDE SEQUENCE [LARGE SCALE GENOMIC DNA]</scope>
    <source>
        <strain evidence="3">DO16091913</strain>
        <tissue evidence="3">Muscle</tissue>
    </source>
</reference>
<dbReference type="OrthoDB" id="10256523at2759"/>
<feature type="region of interest" description="Disordered" evidence="2">
    <location>
        <begin position="618"/>
        <end position="721"/>
    </location>
</feature>
<protein>
    <submittedName>
        <fullName evidence="3">Antizyme inhibitor 1</fullName>
    </submittedName>
</protein>
<organism evidence="3 4">
    <name type="scientific">Platysternon megacephalum</name>
    <name type="common">big-headed turtle</name>
    <dbReference type="NCBI Taxonomy" id="55544"/>
    <lineage>
        <taxon>Eukaryota</taxon>
        <taxon>Metazoa</taxon>
        <taxon>Chordata</taxon>
        <taxon>Craniata</taxon>
        <taxon>Vertebrata</taxon>
        <taxon>Euteleostomi</taxon>
        <taxon>Archelosauria</taxon>
        <taxon>Testudinata</taxon>
        <taxon>Testudines</taxon>
        <taxon>Cryptodira</taxon>
        <taxon>Durocryptodira</taxon>
        <taxon>Testudinoidea</taxon>
        <taxon>Platysternidae</taxon>
        <taxon>Platysternon</taxon>
    </lineage>
</organism>
<name>A0A4D9EZZ5_9SAUR</name>
<proteinExistence type="predicted"/>
<dbReference type="AlphaFoldDB" id="A0A4D9EZZ5"/>
<feature type="coiled-coil region" evidence="1">
    <location>
        <begin position="184"/>
        <end position="215"/>
    </location>
</feature>
<evidence type="ECO:0000313" key="4">
    <source>
        <dbReference type="Proteomes" id="UP000297703"/>
    </source>
</evidence>
<feature type="compositionally biased region" description="Basic and acidic residues" evidence="2">
    <location>
        <begin position="66"/>
        <end position="77"/>
    </location>
</feature>
<keyword evidence="1" id="KW-0175">Coiled coil</keyword>
<dbReference type="Proteomes" id="UP000297703">
    <property type="component" value="Unassembled WGS sequence"/>
</dbReference>
<comment type="caution">
    <text evidence="3">The sequence shown here is derived from an EMBL/GenBank/DDBJ whole genome shotgun (WGS) entry which is preliminary data.</text>
</comment>
<feature type="region of interest" description="Disordered" evidence="2">
    <location>
        <begin position="64"/>
        <end position="93"/>
    </location>
</feature>
<accession>A0A4D9EZZ5</accession>
<evidence type="ECO:0000313" key="3">
    <source>
        <dbReference type="EMBL" id="TFK12708.1"/>
    </source>
</evidence>
<evidence type="ECO:0000256" key="2">
    <source>
        <dbReference type="SAM" id="MobiDB-lite"/>
    </source>
</evidence>
<feature type="compositionally biased region" description="Low complexity" evidence="2">
    <location>
        <begin position="666"/>
        <end position="694"/>
    </location>
</feature>
<dbReference type="EMBL" id="QXTE01000019">
    <property type="protein sequence ID" value="TFK12708.1"/>
    <property type="molecule type" value="Genomic_DNA"/>
</dbReference>
<reference evidence="3 4" key="1">
    <citation type="submission" date="2019-04" db="EMBL/GenBank/DDBJ databases">
        <title>Draft genome of the big-headed turtle Platysternon megacephalum.</title>
        <authorList>
            <person name="Gong S."/>
        </authorList>
    </citation>
    <scope>NUCLEOTIDE SEQUENCE [LARGE SCALE GENOMIC DNA]</scope>
    <source>
        <strain evidence="3">DO16091913</strain>
        <tissue evidence="3">Muscle</tissue>
    </source>
</reference>
<evidence type="ECO:0000256" key="1">
    <source>
        <dbReference type="SAM" id="Coils"/>
    </source>
</evidence>
<keyword evidence="4" id="KW-1185">Reference proteome</keyword>